<accession>A0A443RU28</accession>
<dbReference type="EMBL" id="NCKV01037929">
    <property type="protein sequence ID" value="RWS18559.1"/>
    <property type="molecule type" value="Genomic_DNA"/>
</dbReference>
<dbReference type="SMART" id="SM00343">
    <property type="entry name" value="ZnF_C2HC"/>
    <property type="match status" value="2"/>
</dbReference>
<proteinExistence type="predicted"/>
<evidence type="ECO:0000256" key="1">
    <source>
        <dbReference type="PROSITE-ProRule" id="PRU00047"/>
    </source>
</evidence>
<dbReference type="Proteomes" id="UP000288716">
    <property type="component" value="Unassembled WGS sequence"/>
</dbReference>
<keyword evidence="4" id="KW-1185">Reference proteome</keyword>
<feature type="domain" description="CCHC-type" evidence="2">
    <location>
        <begin position="55"/>
        <end position="71"/>
    </location>
</feature>
<dbReference type="VEuPathDB" id="VectorBase:LDEU013481"/>
<name>A0A443RU28_9ACAR</name>
<dbReference type="InterPro" id="IPR036875">
    <property type="entry name" value="Znf_CCHC_sf"/>
</dbReference>
<gene>
    <name evidence="3" type="ORF">B4U80_15017</name>
</gene>
<evidence type="ECO:0000313" key="3">
    <source>
        <dbReference type="EMBL" id="RWS18559.1"/>
    </source>
</evidence>
<dbReference type="InterPro" id="IPR001878">
    <property type="entry name" value="Znf_CCHC"/>
</dbReference>
<evidence type="ECO:0000259" key="2">
    <source>
        <dbReference type="PROSITE" id="PS50158"/>
    </source>
</evidence>
<evidence type="ECO:0000313" key="4">
    <source>
        <dbReference type="Proteomes" id="UP000288716"/>
    </source>
</evidence>
<dbReference type="OrthoDB" id="8067401at2759"/>
<dbReference type="GO" id="GO:0008270">
    <property type="term" value="F:zinc ion binding"/>
    <property type="evidence" value="ECO:0007669"/>
    <property type="project" value="UniProtKB-KW"/>
</dbReference>
<keyword evidence="1" id="KW-0862">Zinc</keyword>
<dbReference type="AlphaFoldDB" id="A0A443RU28"/>
<dbReference type="PROSITE" id="PS50158">
    <property type="entry name" value="ZF_CCHC"/>
    <property type="match status" value="2"/>
</dbReference>
<dbReference type="GO" id="GO:0003676">
    <property type="term" value="F:nucleic acid binding"/>
    <property type="evidence" value="ECO:0007669"/>
    <property type="project" value="InterPro"/>
</dbReference>
<comment type="caution">
    <text evidence="3">The sequence shown here is derived from an EMBL/GenBank/DDBJ whole genome shotgun (WGS) entry which is preliminary data.</text>
</comment>
<keyword evidence="1" id="KW-0863">Zinc-finger</keyword>
<reference evidence="3 4" key="1">
    <citation type="journal article" date="2018" name="Gigascience">
        <title>Genomes of trombidid mites reveal novel predicted allergens and laterally-transferred genes associated with secondary metabolism.</title>
        <authorList>
            <person name="Dong X."/>
            <person name="Chaisiri K."/>
            <person name="Xia D."/>
            <person name="Armstrong S.D."/>
            <person name="Fang Y."/>
            <person name="Donnelly M.J."/>
            <person name="Kadowaki T."/>
            <person name="McGarry J.W."/>
            <person name="Darby A.C."/>
            <person name="Makepeace B.L."/>
        </authorList>
    </citation>
    <scope>NUCLEOTIDE SEQUENCE [LARGE SCALE GENOMIC DNA]</scope>
    <source>
        <strain evidence="3">UoL-UT</strain>
    </source>
</reference>
<protein>
    <recommendedName>
        <fullName evidence="2">CCHC-type domain-containing protein</fullName>
    </recommendedName>
</protein>
<organism evidence="3 4">
    <name type="scientific">Leptotrombidium deliense</name>
    <dbReference type="NCBI Taxonomy" id="299467"/>
    <lineage>
        <taxon>Eukaryota</taxon>
        <taxon>Metazoa</taxon>
        <taxon>Ecdysozoa</taxon>
        <taxon>Arthropoda</taxon>
        <taxon>Chelicerata</taxon>
        <taxon>Arachnida</taxon>
        <taxon>Acari</taxon>
        <taxon>Acariformes</taxon>
        <taxon>Trombidiformes</taxon>
        <taxon>Prostigmata</taxon>
        <taxon>Anystina</taxon>
        <taxon>Parasitengona</taxon>
        <taxon>Trombiculoidea</taxon>
        <taxon>Trombiculidae</taxon>
        <taxon>Leptotrombidium</taxon>
    </lineage>
</organism>
<feature type="domain" description="CCHC-type" evidence="2">
    <location>
        <begin position="10"/>
        <end position="25"/>
    </location>
</feature>
<sequence>MSNRRKKLCCFKCHEEGHIARYCTSVRSTCSDSESSRDGQTKCSNSHKVNQRKPKCFNCQNYGHIARYCKKPEHVNNLSERNGIVSSI</sequence>
<keyword evidence="1" id="KW-0479">Metal-binding</keyword>
<dbReference type="SUPFAM" id="SSF57756">
    <property type="entry name" value="Retrovirus zinc finger-like domains"/>
    <property type="match status" value="1"/>
</dbReference>
<dbReference type="Gene3D" id="4.10.60.10">
    <property type="entry name" value="Zinc finger, CCHC-type"/>
    <property type="match status" value="1"/>
</dbReference>
<dbReference type="Pfam" id="PF00098">
    <property type="entry name" value="zf-CCHC"/>
    <property type="match status" value="2"/>
</dbReference>